<dbReference type="GO" id="GO:0010945">
    <property type="term" value="F:coenzyme A diphosphatase activity"/>
    <property type="evidence" value="ECO:0007669"/>
    <property type="project" value="InterPro"/>
</dbReference>
<evidence type="ECO:0000256" key="5">
    <source>
        <dbReference type="ARBA" id="ARBA00022842"/>
    </source>
</evidence>
<dbReference type="InterPro" id="IPR045121">
    <property type="entry name" value="CoAse"/>
</dbReference>
<keyword evidence="9" id="KW-1185">Reference proteome</keyword>
<evidence type="ECO:0000256" key="6">
    <source>
        <dbReference type="ARBA" id="ARBA00023211"/>
    </source>
</evidence>
<dbReference type="RefSeq" id="WP_346050958.1">
    <property type="nucleotide sequence ID" value="NZ_JAYGII010000008.1"/>
</dbReference>
<keyword evidence="6" id="KW-0464">Manganese</keyword>
<keyword evidence="5" id="KW-0460">Magnesium</keyword>
<dbReference type="SUPFAM" id="SSF55811">
    <property type="entry name" value="Nudix"/>
    <property type="match status" value="1"/>
</dbReference>
<gene>
    <name evidence="8" type="ORF">VCB98_05815</name>
</gene>
<sequence>MSDRMLRDRLLATLAGSRPPADLVREARLGVHGDVPAGLMRPEQPRPAAVLVPVVDRADGPGLMLTRRTDHLPDHPGQICFPGGSFEAQDADAVSAALREMQEEVGIGPAGIRVEGFLPPYLTITGFAVAPVVGLLQPDYQTAPDPFEVAEVFEVPLAHALDPDQHQVVDVTVRGQALSYYQIDWQGYRIWGATAAMIVGLSRMMREQ</sequence>
<dbReference type="PROSITE" id="PS51462">
    <property type="entry name" value="NUDIX"/>
    <property type="match status" value="1"/>
</dbReference>
<feature type="domain" description="Nudix hydrolase" evidence="7">
    <location>
        <begin position="45"/>
        <end position="177"/>
    </location>
</feature>
<evidence type="ECO:0000256" key="1">
    <source>
        <dbReference type="ARBA" id="ARBA00001936"/>
    </source>
</evidence>
<evidence type="ECO:0000256" key="4">
    <source>
        <dbReference type="ARBA" id="ARBA00022801"/>
    </source>
</evidence>
<comment type="cofactor">
    <cofactor evidence="2">
        <name>Mg(2+)</name>
        <dbReference type="ChEBI" id="CHEBI:18420"/>
    </cofactor>
</comment>
<dbReference type="PANTHER" id="PTHR12992">
    <property type="entry name" value="NUDIX HYDROLASE"/>
    <property type="match status" value="1"/>
</dbReference>
<keyword evidence="4" id="KW-0378">Hydrolase</keyword>
<evidence type="ECO:0000313" key="8">
    <source>
        <dbReference type="EMBL" id="MEA5445329.1"/>
    </source>
</evidence>
<keyword evidence="3" id="KW-0479">Metal-binding</keyword>
<dbReference type="Pfam" id="PF00293">
    <property type="entry name" value="NUDIX"/>
    <property type="match status" value="1"/>
</dbReference>
<dbReference type="EMBL" id="JAYGII010000008">
    <property type="protein sequence ID" value="MEA5445329.1"/>
    <property type="molecule type" value="Genomic_DNA"/>
</dbReference>
<dbReference type="PANTHER" id="PTHR12992:SF11">
    <property type="entry name" value="MITOCHONDRIAL COENZYME A DIPHOSPHATASE NUDT8"/>
    <property type="match status" value="1"/>
</dbReference>
<name>A0AAP6JHZ6_9GAMM</name>
<accession>A0AAP6JHZ6</accession>
<protein>
    <submittedName>
        <fullName evidence="8">CoA pyrophosphatase</fullName>
    </submittedName>
</protein>
<dbReference type="Proteomes" id="UP001302316">
    <property type="component" value="Unassembled WGS sequence"/>
</dbReference>
<dbReference type="InterPro" id="IPR015797">
    <property type="entry name" value="NUDIX_hydrolase-like_dom_sf"/>
</dbReference>
<dbReference type="InterPro" id="IPR000086">
    <property type="entry name" value="NUDIX_hydrolase_dom"/>
</dbReference>
<reference evidence="8 9" key="1">
    <citation type="submission" date="2023-12" db="EMBL/GenBank/DDBJ databases">
        <title>Whole-genome sequencing of halo(alkali)philic microorganisms from hypersaline lakes.</title>
        <authorList>
            <person name="Sorokin D.Y."/>
            <person name="Merkel A.Y."/>
            <person name="Messina E."/>
            <person name="Yakimov M."/>
        </authorList>
    </citation>
    <scope>NUCLEOTIDE SEQUENCE [LARGE SCALE GENOMIC DNA]</scope>
    <source>
        <strain evidence="8 9">AB-CW1</strain>
    </source>
</reference>
<evidence type="ECO:0000259" key="7">
    <source>
        <dbReference type="PROSITE" id="PS51462"/>
    </source>
</evidence>
<comment type="caution">
    <text evidence="8">The sequence shown here is derived from an EMBL/GenBank/DDBJ whole genome shotgun (WGS) entry which is preliminary data.</text>
</comment>
<proteinExistence type="predicted"/>
<comment type="cofactor">
    <cofactor evidence="1">
        <name>Mn(2+)</name>
        <dbReference type="ChEBI" id="CHEBI:29035"/>
    </cofactor>
</comment>
<dbReference type="CDD" id="cd03426">
    <property type="entry name" value="NUDIX_CoAse_Nudt7"/>
    <property type="match status" value="1"/>
</dbReference>
<dbReference type="NCBIfam" id="NF007980">
    <property type="entry name" value="PRK10707.1"/>
    <property type="match status" value="1"/>
</dbReference>
<dbReference type="Gene3D" id="3.90.79.10">
    <property type="entry name" value="Nucleoside Triphosphate Pyrophosphohydrolase"/>
    <property type="match status" value="1"/>
</dbReference>
<dbReference type="GO" id="GO:0046872">
    <property type="term" value="F:metal ion binding"/>
    <property type="evidence" value="ECO:0007669"/>
    <property type="project" value="UniProtKB-KW"/>
</dbReference>
<dbReference type="AlphaFoldDB" id="A0AAP6JHZ6"/>
<evidence type="ECO:0000313" key="9">
    <source>
        <dbReference type="Proteomes" id="UP001302316"/>
    </source>
</evidence>
<evidence type="ECO:0000256" key="2">
    <source>
        <dbReference type="ARBA" id="ARBA00001946"/>
    </source>
</evidence>
<organism evidence="8 9">
    <name type="scientific">Natronospira elongata</name>
    <dbReference type="NCBI Taxonomy" id="3110268"/>
    <lineage>
        <taxon>Bacteria</taxon>
        <taxon>Pseudomonadati</taxon>
        <taxon>Pseudomonadota</taxon>
        <taxon>Gammaproteobacteria</taxon>
        <taxon>Natronospirales</taxon>
        <taxon>Natronospiraceae</taxon>
        <taxon>Natronospira</taxon>
    </lineage>
</organism>
<evidence type="ECO:0000256" key="3">
    <source>
        <dbReference type="ARBA" id="ARBA00022723"/>
    </source>
</evidence>